<evidence type="ECO:0000313" key="2">
    <source>
        <dbReference type="EMBL" id="KAF0449682.1"/>
    </source>
</evidence>
<accession>A0A8H3XDL8</accession>
<gene>
    <name evidence="2" type="ORF">F8M41_002430</name>
</gene>
<dbReference type="Proteomes" id="UP000439903">
    <property type="component" value="Unassembled WGS sequence"/>
</dbReference>
<sequence length="244" mass="28721">MALKLFEQLSQDFTQLLESEYDYNVVIEVGERPNNQIFRGHSVILYQRSLYFRQNLTNAPKENNIIEIKLPHISVKLFNIIIKYIYSESKQLPPREATNKIKFESFIFSWGINENIKTPPLTIKSIRKLKNEEHKMVDYEQNSPYEVEVEEEIVYENGISHSIWFFANVDYENIRPAMWIPNTPIMYYFLSNLGKKVEIPLLNKCFINDHTTYSIKGTESILQIISEGKSNPDFVNKAQQIENK</sequence>
<protein>
    <submittedName>
        <fullName evidence="2">Serine-enriched protein</fullName>
    </submittedName>
</protein>
<dbReference type="EMBL" id="WTPW01001206">
    <property type="protein sequence ID" value="KAF0449682.1"/>
    <property type="molecule type" value="Genomic_DNA"/>
</dbReference>
<dbReference type="OrthoDB" id="2384979at2759"/>
<comment type="caution">
    <text evidence="2">The sequence shown here is derived from an EMBL/GenBank/DDBJ whole genome shotgun (WGS) entry which is preliminary data.</text>
</comment>
<dbReference type="Pfam" id="PF00651">
    <property type="entry name" value="BTB"/>
    <property type="match status" value="1"/>
</dbReference>
<evidence type="ECO:0000259" key="1">
    <source>
        <dbReference type="PROSITE" id="PS50097"/>
    </source>
</evidence>
<reference evidence="2 3" key="1">
    <citation type="journal article" date="2019" name="Environ. Microbiol.">
        <title>At the nexus of three kingdoms: the genome of the mycorrhizal fungus Gigaspora margarita provides insights into plant, endobacterial and fungal interactions.</title>
        <authorList>
            <person name="Venice F."/>
            <person name="Ghignone S."/>
            <person name="Salvioli di Fossalunga A."/>
            <person name="Amselem J."/>
            <person name="Novero M."/>
            <person name="Xianan X."/>
            <person name="Sedzielewska Toro K."/>
            <person name="Morin E."/>
            <person name="Lipzen A."/>
            <person name="Grigoriev I.V."/>
            <person name="Henrissat B."/>
            <person name="Martin F.M."/>
            <person name="Bonfante P."/>
        </authorList>
    </citation>
    <scope>NUCLEOTIDE SEQUENCE [LARGE SCALE GENOMIC DNA]</scope>
    <source>
        <strain evidence="2 3">BEG34</strain>
    </source>
</reference>
<dbReference type="AlphaFoldDB" id="A0A8H3XDL8"/>
<dbReference type="PROSITE" id="PS50097">
    <property type="entry name" value="BTB"/>
    <property type="match status" value="1"/>
</dbReference>
<evidence type="ECO:0000313" key="3">
    <source>
        <dbReference type="Proteomes" id="UP000439903"/>
    </source>
</evidence>
<dbReference type="InterPro" id="IPR000210">
    <property type="entry name" value="BTB/POZ_dom"/>
</dbReference>
<name>A0A8H3XDL8_GIGMA</name>
<feature type="domain" description="BTB" evidence="1">
    <location>
        <begin position="23"/>
        <end position="94"/>
    </location>
</feature>
<keyword evidence="3" id="KW-1185">Reference proteome</keyword>
<proteinExistence type="predicted"/>
<organism evidence="2 3">
    <name type="scientific">Gigaspora margarita</name>
    <dbReference type="NCBI Taxonomy" id="4874"/>
    <lineage>
        <taxon>Eukaryota</taxon>
        <taxon>Fungi</taxon>
        <taxon>Fungi incertae sedis</taxon>
        <taxon>Mucoromycota</taxon>
        <taxon>Glomeromycotina</taxon>
        <taxon>Glomeromycetes</taxon>
        <taxon>Diversisporales</taxon>
        <taxon>Gigasporaceae</taxon>
        <taxon>Gigaspora</taxon>
    </lineage>
</organism>
<dbReference type="InterPro" id="IPR011333">
    <property type="entry name" value="SKP1/BTB/POZ_sf"/>
</dbReference>
<dbReference type="CDD" id="cd18186">
    <property type="entry name" value="BTB_POZ_ZBTB_KLHL-like"/>
    <property type="match status" value="1"/>
</dbReference>
<dbReference type="Gene3D" id="3.30.710.10">
    <property type="entry name" value="Potassium Channel Kv1.1, Chain A"/>
    <property type="match status" value="1"/>
</dbReference>
<dbReference type="SUPFAM" id="SSF54695">
    <property type="entry name" value="POZ domain"/>
    <property type="match status" value="1"/>
</dbReference>